<dbReference type="GO" id="GO:0051082">
    <property type="term" value="F:unfolded protein binding"/>
    <property type="evidence" value="ECO:0007669"/>
    <property type="project" value="TreeGrafter"/>
</dbReference>
<organism evidence="2 3">
    <name type="scientific">Biomphalaria glabrata</name>
    <name type="common">Bloodfluke planorb</name>
    <name type="synonym">Freshwater snail</name>
    <dbReference type="NCBI Taxonomy" id="6526"/>
    <lineage>
        <taxon>Eukaryota</taxon>
        <taxon>Metazoa</taxon>
        <taxon>Spiralia</taxon>
        <taxon>Lophotrochozoa</taxon>
        <taxon>Mollusca</taxon>
        <taxon>Gastropoda</taxon>
        <taxon>Heterobranchia</taxon>
        <taxon>Euthyneura</taxon>
        <taxon>Panpulmonata</taxon>
        <taxon>Hygrophila</taxon>
        <taxon>Lymnaeoidea</taxon>
        <taxon>Planorbidae</taxon>
        <taxon>Biomphalaria</taxon>
    </lineage>
</organism>
<dbReference type="STRING" id="6526.A0A2C9LUR2"/>
<dbReference type="InterPro" id="IPR001623">
    <property type="entry name" value="DnaJ_domain"/>
</dbReference>
<dbReference type="PROSITE" id="PS00636">
    <property type="entry name" value="DNAJ_1"/>
    <property type="match status" value="1"/>
</dbReference>
<dbReference type="InterPro" id="IPR036869">
    <property type="entry name" value="J_dom_sf"/>
</dbReference>
<proteinExistence type="predicted"/>
<dbReference type="GO" id="GO:0005737">
    <property type="term" value="C:cytoplasm"/>
    <property type="evidence" value="ECO:0007669"/>
    <property type="project" value="TreeGrafter"/>
</dbReference>
<gene>
    <name evidence="2" type="primary">106069609</name>
</gene>
<feature type="domain" description="J" evidence="1">
    <location>
        <begin position="1"/>
        <end position="60"/>
    </location>
</feature>
<evidence type="ECO:0000313" key="2">
    <source>
        <dbReference type="EnsemblMetazoa" id="BGLB035235-PA"/>
    </source>
</evidence>
<name>A0A2C9LUR2_BIOGL</name>
<protein>
    <recommendedName>
        <fullName evidence="1">J domain-containing protein</fullName>
    </recommendedName>
</protein>
<dbReference type="Gene3D" id="1.10.287.110">
    <property type="entry name" value="DnaJ domain"/>
    <property type="match status" value="1"/>
</dbReference>
<dbReference type="SMART" id="SM00271">
    <property type="entry name" value="DnaJ"/>
    <property type="match status" value="1"/>
</dbReference>
<evidence type="ECO:0000259" key="1">
    <source>
        <dbReference type="PROSITE" id="PS50076"/>
    </source>
</evidence>
<dbReference type="VEuPathDB" id="VectorBase:BGLB035235"/>
<dbReference type="Proteomes" id="UP000076420">
    <property type="component" value="Unassembled WGS sequence"/>
</dbReference>
<dbReference type="KEGG" id="bgt:106069609"/>
<dbReference type="PANTHER" id="PTHR43096:SF48">
    <property type="entry name" value="CHAPERONE PROTEIN DNAJ"/>
    <property type="match status" value="1"/>
</dbReference>
<dbReference type="PRINTS" id="PR00625">
    <property type="entry name" value="JDOMAIN"/>
</dbReference>
<dbReference type="PANTHER" id="PTHR43096">
    <property type="entry name" value="DNAJ HOMOLOG 1, MITOCHONDRIAL-RELATED"/>
    <property type="match status" value="1"/>
</dbReference>
<dbReference type="CDD" id="cd06257">
    <property type="entry name" value="DnaJ"/>
    <property type="match status" value="1"/>
</dbReference>
<evidence type="ECO:0000313" key="3">
    <source>
        <dbReference type="Proteomes" id="UP000076420"/>
    </source>
</evidence>
<dbReference type="EnsemblMetazoa" id="BGLB035235-RA">
    <property type="protein sequence ID" value="BGLB035235-PA"/>
    <property type="gene ID" value="BGLB035235"/>
</dbReference>
<dbReference type="PROSITE" id="PS50076">
    <property type="entry name" value="DNAJ_2"/>
    <property type="match status" value="1"/>
</dbReference>
<dbReference type="SUPFAM" id="SSF46565">
    <property type="entry name" value="Chaperone J-domain"/>
    <property type="match status" value="1"/>
</dbReference>
<dbReference type="GO" id="GO:0042026">
    <property type="term" value="P:protein refolding"/>
    <property type="evidence" value="ECO:0007669"/>
    <property type="project" value="TreeGrafter"/>
</dbReference>
<accession>A0A2C9LUR2</accession>
<sequence>AFQKNATKDEIKKAYRALALKYHPDKNPGDKSAEQKFKDISAAYSVLSDPEKKEQYDRYGSSGMDSGFSGFSGFSQEGGFDFGDIFNDLFGGMGGSAQTKRKTANIRGQDIRYDLKISLSDAYTGKKLIAHLIAQNHAKFAKQQAVKVEQSQQRVQPAMAEALPQCNKDFSQLKEHVRNALALDK</sequence>
<dbReference type="InterPro" id="IPR018253">
    <property type="entry name" value="DnaJ_domain_CS"/>
</dbReference>
<dbReference type="Pfam" id="PF00226">
    <property type="entry name" value="DnaJ"/>
    <property type="match status" value="1"/>
</dbReference>
<reference evidence="2" key="1">
    <citation type="submission" date="2020-05" db="UniProtKB">
        <authorList>
            <consortium name="EnsemblMetazoa"/>
        </authorList>
    </citation>
    <scope>IDENTIFICATION</scope>
    <source>
        <strain evidence="2">BB02</strain>
    </source>
</reference>
<dbReference type="AlphaFoldDB" id="A0A2C9LUR2"/>